<dbReference type="Pfam" id="PF06940">
    <property type="entry name" value="DUF1287"/>
    <property type="match status" value="1"/>
</dbReference>
<organism evidence="2 3">
    <name type="scientific">Microvirga makkahensis</name>
    <dbReference type="NCBI Taxonomy" id="1128670"/>
    <lineage>
        <taxon>Bacteria</taxon>
        <taxon>Pseudomonadati</taxon>
        <taxon>Pseudomonadota</taxon>
        <taxon>Alphaproteobacteria</taxon>
        <taxon>Hyphomicrobiales</taxon>
        <taxon>Methylobacteriaceae</taxon>
        <taxon>Microvirga</taxon>
    </lineage>
</organism>
<feature type="signal peptide" evidence="1">
    <location>
        <begin position="1"/>
        <end position="32"/>
    </location>
</feature>
<accession>A0A7X3MWJ6</accession>
<feature type="chain" id="PRO_5031566770" evidence="1">
    <location>
        <begin position="33"/>
        <end position="212"/>
    </location>
</feature>
<keyword evidence="3" id="KW-1185">Reference proteome</keyword>
<dbReference type="PIRSF" id="PIRSF011444">
    <property type="entry name" value="DUF1287"/>
    <property type="match status" value="1"/>
</dbReference>
<proteinExistence type="predicted"/>
<gene>
    <name evidence="2" type="ORF">GR328_24530</name>
</gene>
<protein>
    <submittedName>
        <fullName evidence="2">DUF1287 domain-containing protein</fullName>
    </submittedName>
</protein>
<dbReference type="OrthoDB" id="114026at2"/>
<sequence>MIKSLTPLKACRAWLIAFLLLPALLASSRSLAENAGDSSLRLVKAASAQVGVTLTYNPAYVRLSYPGGDVLPDQGVRTDVIVRAYRAALTIDLQKLVHEDMKSSFVSYPKQWGSKRPDPNVDHRRVPNLQTLFRRKGASLPVTNDPAGYRPGDLVTQMLPGNLPHIAIVSDRRSADGSRPLVIHNIVKGAREEDGLFAFPVTGHYRFLPAPP</sequence>
<reference evidence="2 3" key="1">
    <citation type="submission" date="2019-12" db="EMBL/GenBank/DDBJ databases">
        <authorList>
            <person name="Yuan C.-G."/>
        </authorList>
    </citation>
    <scope>NUCLEOTIDE SEQUENCE [LARGE SCALE GENOMIC DNA]</scope>
    <source>
        <strain evidence="2 3">KCTC 23863</strain>
    </source>
</reference>
<keyword evidence="1" id="KW-0732">Signal</keyword>
<comment type="caution">
    <text evidence="2">The sequence shown here is derived from an EMBL/GenBank/DDBJ whole genome shotgun (WGS) entry which is preliminary data.</text>
</comment>
<evidence type="ECO:0000256" key="1">
    <source>
        <dbReference type="SAM" id="SignalP"/>
    </source>
</evidence>
<evidence type="ECO:0000313" key="2">
    <source>
        <dbReference type="EMBL" id="MXQ14557.1"/>
    </source>
</evidence>
<reference evidence="2 3" key="2">
    <citation type="submission" date="2020-01" db="EMBL/GenBank/DDBJ databases">
        <title>Microvirga sp. nov., an arsenate reduction bacterium isolated from Tibet hotspring sediments.</title>
        <authorList>
            <person name="Xian W.-D."/>
            <person name="Li W.-J."/>
        </authorList>
    </citation>
    <scope>NUCLEOTIDE SEQUENCE [LARGE SCALE GENOMIC DNA]</scope>
    <source>
        <strain evidence="2 3">KCTC 23863</strain>
    </source>
</reference>
<dbReference type="AlphaFoldDB" id="A0A7X3MWJ6"/>
<dbReference type="Proteomes" id="UP000436483">
    <property type="component" value="Unassembled WGS sequence"/>
</dbReference>
<dbReference type="EMBL" id="WURB01000038">
    <property type="protein sequence ID" value="MXQ14557.1"/>
    <property type="molecule type" value="Genomic_DNA"/>
</dbReference>
<dbReference type="InterPro" id="IPR009706">
    <property type="entry name" value="DUF1287"/>
</dbReference>
<name>A0A7X3MWJ6_9HYPH</name>
<evidence type="ECO:0000313" key="3">
    <source>
        <dbReference type="Proteomes" id="UP000436483"/>
    </source>
</evidence>